<evidence type="ECO:0000313" key="2">
    <source>
        <dbReference type="Proteomes" id="UP001632038"/>
    </source>
</evidence>
<gene>
    <name evidence="1" type="primary">OSB1_2</name>
    <name evidence="1" type="ORF">CASFOL_038139</name>
</gene>
<comment type="caution">
    <text evidence="1">The sequence shown here is derived from an EMBL/GenBank/DDBJ whole genome shotgun (WGS) entry which is preliminary data.</text>
</comment>
<dbReference type="InterPro" id="IPR011344">
    <property type="entry name" value="ssDNA-bd"/>
</dbReference>
<dbReference type="InterPro" id="IPR012340">
    <property type="entry name" value="NA-bd_OB-fold"/>
</dbReference>
<proteinExistence type="predicted"/>
<dbReference type="EMBL" id="JAVIJP010000081">
    <property type="protein sequence ID" value="KAL3617818.1"/>
    <property type="molecule type" value="Genomic_DNA"/>
</dbReference>
<sequence>MAAARLQLLRLKNSATNSLRLFSSSAALIQRSWNHFTDDSDVSDAESAVYKKALKLQRPTTVKYEDISPNFVSLIGTIIFPFRKCNCDRFGVHTVVRLDRKFSVLLKFWDEMAEMSVQHLKPNDFVYVAGCLGSYVKLDENEKPIHSYKVVVSEVNFVSQNGLEPAYQNLAMLDPEVSINEIKQKRRDRLHLWQIFFASPFEWWDNRNRKLNPKMPDFKHKDTGEVLWLSDNDPPWVHKQLQLLDSRLYRRGPETGLARNRVIQLQGHTATS</sequence>
<organism evidence="1 2">
    <name type="scientific">Castilleja foliolosa</name>
    <dbReference type="NCBI Taxonomy" id="1961234"/>
    <lineage>
        <taxon>Eukaryota</taxon>
        <taxon>Viridiplantae</taxon>
        <taxon>Streptophyta</taxon>
        <taxon>Embryophyta</taxon>
        <taxon>Tracheophyta</taxon>
        <taxon>Spermatophyta</taxon>
        <taxon>Magnoliopsida</taxon>
        <taxon>eudicotyledons</taxon>
        <taxon>Gunneridae</taxon>
        <taxon>Pentapetalae</taxon>
        <taxon>asterids</taxon>
        <taxon>lamiids</taxon>
        <taxon>Lamiales</taxon>
        <taxon>Orobanchaceae</taxon>
        <taxon>Pedicularideae</taxon>
        <taxon>Castillejinae</taxon>
        <taxon>Castilleja</taxon>
    </lineage>
</organism>
<dbReference type="SUPFAM" id="SSF50249">
    <property type="entry name" value="Nucleic acid-binding proteins"/>
    <property type="match status" value="1"/>
</dbReference>
<accession>A0ABD3BK48</accession>
<keyword evidence="2" id="KW-1185">Reference proteome</keyword>
<name>A0ABD3BK48_9LAMI</name>
<dbReference type="PANTHER" id="PTHR10302:SF18">
    <property type="entry name" value="PROTEIN OSB1, MITOCHONDRIAL"/>
    <property type="match status" value="1"/>
</dbReference>
<reference evidence="2" key="1">
    <citation type="journal article" date="2024" name="IScience">
        <title>Strigolactones Initiate the Formation of Haustorium-like Structures in Castilleja.</title>
        <authorList>
            <person name="Buerger M."/>
            <person name="Peterson D."/>
            <person name="Chory J."/>
        </authorList>
    </citation>
    <scope>NUCLEOTIDE SEQUENCE [LARGE SCALE GENOMIC DNA]</scope>
</reference>
<dbReference type="AlphaFoldDB" id="A0ABD3BK48"/>
<protein>
    <submittedName>
        <fullName evidence="1">Protein osb1, mitochondrial-like</fullName>
    </submittedName>
</protein>
<dbReference type="Proteomes" id="UP001632038">
    <property type="component" value="Unassembled WGS sequence"/>
</dbReference>
<evidence type="ECO:0000313" key="1">
    <source>
        <dbReference type="EMBL" id="KAL3617818.1"/>
    </source>
</evidence>
<dbReference type="PANTHER" id="PTHR10302">
    <property type="entry name" value="SINGLE-STRANDED DNA-BINDING PROTEIN"/>
    <property type="match status" value="1"/>
</dbReference>